<dbReference type="EMBL" id="CP019065">
    <property type="protein sequence ID" value="AVF38233.1"/>
    <property type="molecule type" value="Genomic_DNA"/>
</dbReference>
<dbReference type="PANTHER" id="PTHR14453">
    <property type="entry name" value="PARP/ZINC FINGER CCCH TYPE DOMAIN CONTAINING PROTEIN"/>
    <property type="match status" value="1"/>
</dbReference>
<reference evidence="6" key="1">
    <citation type="submission" date="2017-01" db="EMBL/GenBank/DDBJ databases">
        <title>Genome sequence of Rouxiella sp. ERMR1:05.</title>
        <authorList>
            <person name="Kumar R."/>
            <person name="Singh D."/>
            <person name="Kumar S."/>
        </authorList>
    </citation>
    <scope>NUCLEOTIDE SEQUENCE [LARGE SCALE GENOMIC DNA]</scope>
    <source>
        <strain evidence="6">ERMR1:05</strain>
        <plasmid evidence="6">unnamed3</plasmid>
    </source>
</reference>
<dbReference type="GO" id="GO:0010629">
    <property type="term" value="P:negative regulation of gene expression"/>
    <property type="evidence" value="ECO:0007669"/>
    <property type="project" value="TreeGrafter"/>
</dbReference>
<evidence type="ECO:0000256" key="1">
    <source>
        <dbReference type="ARBA" id="ARBA00022676"/>
    </source>
</evidence>
<sequence>MNIVSGDLLSQDTTCIVNPWNMNFIPHWLLLPGGVSGQLKKKAGPAPFREVTHHGLLWPGRAVLTGGGLLNKPIIHVAGLNALWRSSLVIVSRCTIAALNLAEQEGFASVALPLIGAGTGGLTPAKSLSAMKSAVGMSQYRGEVRIVLWSESKEVCLCQQ</sequence>
<evidence type="ECO:0000256" key="3">
    <source>
        <dbReference type="ARBA" id="ARBA00023027"/>
    </source>
</evidence>
<evidence type="ECO:0000259" key="4">
    <source>
        <dbReference type="PROSITE" id="PS51154"/>
    </source>
</evidence>
<dbReference type="GO" id="GO:0003714">
    <property type="term" value="F:transcription corepressor activity"/>
    <property type="evidence" value="ECO:0007669"/>
    <property type="project" value="TreeGrafter"/>
</dbReference>
<dbReference type="InterPro" id="IPR002589">
    <property type="entry name" value="Macro_dom"/>
</dbReference>
<feature type="domain" description="Macro" evidence="4">
    <location>
        <begin position="1"/>
        <end position="160"/>
    </location>
</feature>
<keyword evidence="6" id="KW-1185">Reference proteome</keyword>
<dbReference type="GO" id="GO:0005737">
    <property type="term" value="C:cytoplasm"/>
    <property type="evidence" value="ECO:0007669"/>
    <property type="project" value="TreeGrafter"/>
</dbReference>
<keyword evidence="1" id="KW-0328">Glycosyltransferase</keyword>
<evidence type="ECO:0000313" key="5">
    <source>
        <dbReference type="EMBL" id="AVF38233.1"/>
    </source>
</evidence>
<proteinExistence type="predicted"/>
<dbReference type="GO" id="GO:0016757">
    <property type="term" value="F:glycosyltransferase activity"/>
    <property type="evidence" value="ECO:0007669"/>
    <property type="project" value="UniProtKB-KW"/>
</dbReference>
<gene>
    <name evidence="5" type="ORF">BV494_25485</name>
</gene>
<organism evidence="5 6">
    <name type="scientific">Rahnella sikkimica</name>
    <dbReference type="NCBI Taxonomy" id="1805933"/>
    <lineage>
        <taxon>Bacteria</taxon>
        <taxon>Pseudomonadati</taxon>
        <taxon>Pseudomonadota</taxon>
        <taxon>Gammaproteobacteria</taxon>
        <taxon>Enterobacterales</taxon>
        <taxon>Yersiniaceae</taxon>
        <taxon>Rahnella</taxon>
    </lineage>
</organism>
<keyword evidence="5" id="KW-0614">Plasmid</keyword>
<dbReference type="PANTHER" id="PTHR14453:SF67">
    <property type="entry name" value="POLY [ADP-RIBOSE] POLYMERASE"/>
    <property type="match status" value="1"/>
</dbReference>
<name>A0A2L1UZ45_9GAMM</name>
<geneLocation type="plasmid" evidence="5 6">
    <name>unnamed3</name>
</geneLocation>
<evidence type="ECO:0000256" key="2">
    <source>
        <dbReference type="ARBA" id="ARBA00022679"/>
    </source>
</evidence>
<dbReference type="Pfam" id="PF01661">
    <property type="entry name" value="Macro"/>
    <property type="match status" value="1"/>
</dbReference>
<dbReference type="PROSITE" id="PS51154">
    <property type="entry name" value="MACRO"/>
    <property type="match status" value="1"/>
</dbReference>
<evidence type="ECO:0000313" key="6">
    <source>
        <dbReference type="Proteomes" id="UP000239197"/>
    </source>
</evidence>
<dbReference type="SUPFAM" id="SSF52949">
    <property type="entry name" value="Macro domain-like"/>
    <property type="match status" value="1"/>
</dbReference>
<dbReference type="Proteomes" id="UP000239197">
    <property type="component" value="Plasmid unnamed3"/>
</dbReference>
<keyword evidence="3" id="KW-0520">NAD</keyword>
<accession>A0A2L1UZ45</accession>
<dbReference type="RefSeq" id="WP_104925552.1">
    <property type="nucleotide sequence ID" value="NZ_CP019065.1"/>
</dbReference>
<dbReference type="OrthoDB" id="6194521at2"/>
<dbReference type="SMART" id="SM00506">
    <property type="entry name" value="A1pp"/>
    <property type="match status" value="1"/>
</dbReference>
<protein>
    <recommendedName>
        <fullName evidence="4">Macro domain-containing protein</fullName>
    </recommendedName>
</protein>
<dbReference type="KEGG" id="rox:BV494_25485"/>
<keyword evidence="2" id="KW-0808">Transferase</keyword>
<dbReference type="AlphaFoldDB" id="A0A2L1UZ45"/>
<dbReference type="InterPro" id="IPR052056">
    <property type="entry name" value="Mono-ARTD/PARP"/>
</dbReference>
<dbReference type="InterPro" id="IPR043472">
    <property type="entry name" value="Macro_dom-like"/>
</dbReference>
<dbReference type="Gene3D" id="3.40.220.10">
    <property type="entry name" value="Leucine Aminopeptidase, subunit E, domain 1"/>
    <property type="match status" value="1"/>
</dbReference>